<dbReference type="Gene3D" id="3.40.50.1110">
    <property type="entry name" value="SGNH hydrolase"/>
    <property type="match status" value="1"/>
</dbReference>
<evidence type="ECO:0000313" key="5">
    <source>
        <dbReference type="Proteomes" id="UP000600600"/>
    </source>
</evidence>
<evidence type="ECO:0000256" key="1">
    <source>
        <dbReference type="SAM" id="SignalP"/>
    </source>
</evidence>
<keyword evidence="4" id="KW-0378">Hydrolase</keyword>
<dbReference type="InterPro" id="IPR013830">
    <property type="entry name" value="SGNH_hydro"/>
</dbReference>
<dbReference type="Proteomes" id="UP000600600">
    <property type="component" value="Unassembled WGS sequence"/>
</dbReference>
<dbReference type="PANTHER" id="PTHR30383">
    <property type="entry name" value="THIOESTERASE 1/PROTEASE 1/LYSOPHOSPHOLIPASE L1"/>
    <property type="match status" value="1"/>
</dbReference>
<feature type="domain" description="SGNH hydrolase-type esterase" evidence="2">
    <location>
        <begin position="185"/>
        <end position="359"/>
    </location>
</feature>
<dbReference type="EMBL" id="JACOOE010000004">
    <property type="protein sequence ID" value="MBC5605054.1"/>
    <property type="molecule type" value="Genomic_DNA"/>
</dbReference>
<gene>
    <name evidence="4" type="ORF">H8S67_10275</name>
</gene>
<feature type="chain" id="PRO_5045792725" evidence="1">
    <location>
        <begin position="20"/>
        <end position="369"/>
    </location>
</feature>
<organism evidence="4 5">
    <name type="scientific">Bacteroides difficilis</name>
    <dbReference type="NCBI Taxonomy" id="2763021"/>
    <lineage>
        <taxon>Bacteria</taxon>
        <taxon>Pseudomonadati</taxon>
        <taxon>Bacteroidota</taxon>
        <taxon>Bacteroidia</taxon>
        <taxon>Bacteroidales</taxon>
        <taxon>Bacteroidaceae</taxon>
        <taxon>Bacteroides</taxon>
    </lineage>
</organism>
<feature type="signal peptide" evidence="1">
    <location>
        <begin position="1"/>
        <end position="19"/>
    </location>
</feature>
<accession>A0ABR7CBZ3</accession>
<protein>
    <submittedName>
        <fullName evidence="4">SGNH/GDSL hydrolase family protein</fullName>
    </submittedName>
</protein>
<dbReference type="InterPro" id="IPR032740">
    <property type="entry name" value="GxDLY"/>
</dbReference>
<dbReference type="InterPro" id="IPR036514">
    <property type="entry name" value="SGNH_hydro_sf"/>
</dbReference>
<feature type="domain" description="SGNH hydrolase-type esterase N-terminal" evidence="3">
    <location>
        <begin position="34"/>
        <end position="174"/>
    </location>
</feature>
<dbReference type="Gene3D" id="2.60.120.260">
    <property type="entry name" value="Galactose-binding domain-like"/>
    <property type="match status" value="1"/>
</dbReference>
<keyword evidence="1" id="KW-0732">Signal</keyword>
<evidence type="ECO:0000313" key="4">
    <source>
        <dbReference type="EMBL" id="MBC5605054.1"/>
    </source>
</evidence>
<proteinExistence type="predicted"/>
<name>A0ABR7CBZ3_9BACE</name>
<comment type="caution">
    <text evidence="4">The sequence shown here is derived from an EMBL/GenBank/DDBJ whole genome shotgun (WGS) entry which is preliminary data.</text>
</comment>
<keyword evidence="5" id="KW-1185">Reference proteome</keyword>
<dbReference type="Pfam" id="PF14607">
    <property type="entry name" value="GxDLY"/>
    <property type="match status" value="1"/>
</dbReference>
<dbReference type="InterPro" id="IPR051532">
    <property type="entry name" value="Ester_Hydrolysis_Enzymes"/>
</dbReference>
<evidence type="ECO:0000259" key="3">
    <source>
        <dbReference type="Pfam" id="PF14607"/>
    </source>
</evidence>
<sequence>MMRFKLLLGIVMISFSSFAATVEKDTTAEKGTVKYWDASHLTLVNRIQPDAPLFQRLDETKYSGVTPTVKRYFTYSTGIAIAFRTDSRNIYARWKTKAEKPGVNMTLIAQTGLDLYIRYNGRWVFAGVGIPGHTLTHQSPIVEHMDNSLKECLLYLPLFDKVENLEIGIDKDASLEASPVPFHHKIVVVGSSITHGASAARSGMAYPARLNRSLGFEFPNLGVSGQCKLDSFLAYIVADTEADAFVFDVFSNPSPAQIEERLEKFVAIIREKHPDTPLVFLQTEVRDSGMFNRKIAKYESDKRRAAEAGIRNLKRLGYKHLYFINPAMELGDDHLATVDGVHPSDLGFERILDKLEPQLVKILHKCKID</sequence>
<reference evidence="4 5" key="1">
    <citation type="submission" date="2020-08" db="EMBL/GenBank/DDBJ databases">
        <title>Genome public.</title>
        <authorList>
            <person name="Liu C."/>
            <person name="Sun Q."/>
        </authorList>
    </citation>
    <scope>NUCLEOTIDE SEQUENCE [LARGE SCALE GENOMIC DNA]</scope>
    <source>
        <strain evidence="4 5">M27</strain>
    </source>
</reference>
<evidence type="ECO:0000259" key="2">
    <source>
        <dbReference type="Pfam" id="PF14606"/>
    </source>
</evidence>
<dbReference type="GO" id="GO:0016787">
    <property type="term" value="F:hydrolase activity"/>
    <property type="evidence" value="ECO:0007669"/>
    <property type="project" value="UniProtKB-KW"/>
</dbReference>
<dbReference type="SUPFAM" id="SSF52266">
    <property type="entry name" value="SGNH hydrolase"/>
    <property type="match status" value="1"/>
</dbReference>
<dbReference type="Pfam" id="PF14606">
    <property type="entry name" value="Lipase_GDSL_3"/>
    <property type="match status" value="1"/>
</dbReference>